<organism evidence="1 2">
    <name type="scientific">Chitinophaga pinensis</name>
    <dbReference type="NCBI Taxonomy" id="79329"/>
    <lineage>
        <taxon>Bacteria</taxon>
        <taxon>Pseudomonadati</taxon>
        <taxon>Bacteroidota</taxon>
        <taxon>Chitinophagia</taxon>
        <taxon>Chitinophagales</taxon>
        <taxon>Chitinophagaceae</taxon>
        <taxon>Chitinophaga</taxon>
    </lineage>
</organism>
<dbReference type="PANTHER" id="PTHR37841">
    <property type="entry name" value="GLR2918 PROTEIN"/>
    <property type="match status" value="1"/>
</dbReference>
<evidence type="ECO:0000313" key="1">
    <source>
        <dbReference type="EMBL" id="TWV97470.1"/>
    </source>
</evidence>
<dbReference type="Proteomes" id="UP000318815">
    <property type="component" value="Unassembled WGS sequence"/>
</dbReference>
<name>A0A5C6LNM1_9BACT</name>
<keyword evidence="2" id="KW-1185">Reference proteome</keyword>
<gene>
    <name evidence="1" type="ORF">FEF09_21720</name>
</gene>
<comment type="caution">
    <text evidence="1">The sequence shown here is derived from an EMBL/GenBank/DDBJ whole genome shotgun (WGS) entry which is preliminary data.</text>
</comment>
<dbReference type="InterPro" id="IPR032774">
    <property type="entry name" value="WG_beta_rep"/>
</dbReference>
<reference evidence="1 2" key="1">
    <citation type="submission" date="2019-08" db="EMBL/GenBank/DDBJ databases">
        <title>Whole genome sequencing of chitin degrading bacteria Chitinophaga pinensis YS16.</title>
        <authorList>
            <person name="Singh R.P."/>
            <person name="Manchanda G."/>
            <person name="Maurya I.K."/>
            <person name="Joshi N.K."/>
            <person name="Srivastava A.K."/>
        </authorList>
    </citation>
    <scope>NUCLEOTIDE SEQUENCE [LARGE SCALE GENOMIC DNA]</scope>
    <source>
        <strain evidence="1 2">YS-16</strain>
    </source>
</reference>
<evidence type="ECO:0000313" key="2">
    <source>
        <dbReference type="Proteomes" id="UP000318815"/>
    </source>
</evidence>
<dbReference type="AlphaFoldDB" id="A0A5C6LNM1"/>
<dbReference type="EMBL" id="VOHS01000028">
    <property type="protein sequence ID" value="TWV97470.1"/>
    <property type="molecule type" value="Genomic_DNA"/>
</dbReference>
<proteinExistence type="predicted"/>
<sequence>MRIVYILTLLLLIGVSNLSAQRDSLYLIKDGIKFGYVNKKKKIVITPRFFAAYNFREGLAAVREAGLYGYINTRGHYVIPPRFTQALPFREGLARVYENHEIFYIDKTGRKASDNTKELEAVHTSKIVIERIPELVYYYMDSSGHLTRNEPHIAPYNKNIDYEADVRYFIQEGMSSEIRPDEWKNYPDAVSPSDTLFPKDTLGIVAVPEAKIVVDNRYNGYKVFVVNAGQKAATLVMTHGRLRIWLEALSEENEWRNVEIPPRGDHRFSSNFYRRISLPAQSYWELNSPVYEGVFKTKMRYAMYYFPRPDKIEPAVMVYSNEFEGSINPGQTGSGPIDEPWLQ</sequence>
<dbReference type="RefSeq" id="WP_146307055.1">
    <property type="nucleotide sequence ID" value="NZ_VOHS01000028.1"/>
</dbReference>
<accession>A0A5C6LNM1</accession>
<dbReference type="PANTHER" id="PTHR37841:SF1">
    <property type="entry name" value="DUF3298 DOMAIN-CONTAINING PROTEIN"/>
    <property type="match status" value="1"/>
</dbReference>
<dbReference type="Pfam" id="PF14903">
    <property type="entry name" value="WG_beta_rep"/>
    <property type="match status" value="1"/>
</dbReference>
<dbReference type="OrthoDB" id="2485468at2"/>
<protein>
    <submittedName>
        <fullName evidence="1">WG repeat-containing protein</fullName>
    </submittedName>
</protein>